<keyword evidence="4" id="KW-0288">FMN</keyword>
<evidence type="ECO:0000259" key="8">
    <source>
        <dbReference type="Pfam" id="PF00881"/>
    </source>
</evidence>
<dbReference type="CDD" id="cd02149">
    <property type="entry name" value="NfsB-like"/>
    <property type="match status" value="1"/>
</dbReference>
<dbReference type="STRING" id="1441095.AM592_19440"/>
<comment type="cofactor">
    <cofactor evidence="1">
        <name>FMN</name>
        <dbReference type="ChEBI" id="CHEBI:58210"/>
    </cofactor>
</comment>
<keyword evidence="5" id="KW-0521">NADP</keyword>
<name>A0A0M4GC76_9BACI</name>
<keyword evidence="6" id="KW-0560">Oxidoreductase</keyword>
<evidence type="ECO:0000256" key="4">
    <source>
        <dbReference type="ARBA" id="ARBA00022643"/>
    </source>
</evidence>
<dbReference type="Proteomes" id="UP000067625">
    <property type="component" value="Chromosome"/>
</dbReference>
<evidence type="ECO:0000313" key="10">
    <source>
        <dbReference type="Proteomes" id="UP000067625"/>
    </source>
</evidence>
<organism evidence="9 10">
    <name type="scientific">Bacillus gobiensis</name>
    <dbReference type="NCBI Taxonomy" id="1441095"/>
    <lineage>
        <taxon>Bacteria</taxon>
        <taxon>Bacillati</taxon>
        <taxon>Bacillota</taxon>
        <taxon>Bacilli</taxon>
        <taxon>Bacillales</taxon>
        <taxon>Bacillaceae</taxon>
        <taxon>Bacillus</taxon>
    </lineage>
</organism>
<dbReference type="Pfam" id="PF00881">
    <property type="entry name" value="Nitroreductase"/>
    <property type="match status" value="1"/>
</dbReference>
<dbReference type="PANTHER" id="PTHR23026:SF125">
    <property type="entry name" value="OXYGEN-INSENSITIVE NAD(P)H NITROREDUCTASE"/>
    <property type="match status" value="1"/>
</dbReference>
<dbReference type="InterPro" id="IPR050627">
    <property type="entry name" value="Nitroreductase/BluB"/>
</dbReference>
<dbReference type="InterPro" id="IPR033878">
    <property type="entry name" value="NfsB-like"/>
</dbReference>
<evidence type="ECO:0000313" key="9">
    <source>
        <dbReference type="EMBL" id="ALC83470.1"/>
    </source>
</evidence>
<sequence>MTIMTNKKEDILQAYQYRHATKEFDPAKKISEQDFNFILETGRLSPSSFGFEPWKFLVIQNETLRDKLLPVTWGGQKQLPTSSHFVIILSRTPKELLADSKHILRMMKDVQQLPEDVVIGKGGLYHKFLESDFDLLGNERAMFEWGCRQTYIALGNMMTAAAQIGIDSCPMEGFDKGKVEQILVEEGILDTNQFGISCMVAFGFRVKEPREKTRQTRSQIIQWVE</sequence>
<gene>
    <name evidence="9" type="ORF">AM592_19440</name>
</gene>
<reference evidence="10" key="1">
    <citation type="submission" date="2015-08" db="EMBL/GenBank/DDBJ databases">
        <title>Genome sequencing project for genomic taxonomy and phylogenomics of Bacillus-like bacteria.</title>
        <authorList>
            <person name="Liu B."/>
            <person name="Wang J."/>
            <person name="Zhu Y."/>
            <person name="Liu G."/>
            <person name="Chen Q."/>
            <person name="Chen Z."/>
            <person name="Lan J."/>
            <person name="Che J."/>
            <person name="Ge C."/>
            <person name="Shi H."/>
            <person name="Pan Z."/>
            <person name="Liu X."/>
        </authorList>
    </citation>
    <scope>NUCLEOTIDE SEQUENCE [LARGE SCALE GENOMIC DNA]</scope>
    <source>
        <strain evidence="10">FJAT-4402</strain>
    </source>
</reference>
<dbReference type="GO" id="GO:0046857">
    <property type="term" value="F:oxidoreductase activity, acting on other nitrogenous compounds as donors, with NAD or NADP as acceptor"/>
    <property type="evidence" value="ECO:0007669"/>
    <property type="project" value="TreeGrafter"/>
</dbReference>
<dbReference type="OrthoDB" id="9809288at2"/>
<dbReference type="Gene3D" id="3.40.109.10">
    <property type="entry name" value="NADH Oxidase"/>
    <property type="match status" value="1"/>
</dbReference>
<evidence type="ECO:0000256" key="7">
    <source>
        <dbReference type="ARBA" id="ARBA00023027"/>
    </source>
</evidence>
<dbReference type="GO" id="GO:0046256">
    <property type="term" value="P:2,4,6-trinitrotoluene catabolic process"/>
    <property type="evidence" value="ECO:0007669"/>
    <property type="project" value="TreeGrafter"/>
</dbReference>
<evidence type="ECO:0000256" key="1">
    <source>
        <dbReference type="ARBA" id="ARBA00001917"/>
    </source>
</evidence>
<evidence type="ECO:0000256" key="5">
    <source>
        <dbReference type="ARBA" id="ARBA00022857"/>
    </source>
</evidence>
<evidence type="ECO:0000256" key="6">
    <source>
        <dbReference type="ARBA" id="ARBA00023002"/>
    </source>
</evidence>
<evidence type="ECO:0000256" key="3">
    <source>
        <dbReference type="ARBA" id="ARBA00022630"/>
    </source>
</evidence>
<proteinExistence type="inferred from homology"/>
<dbReference type="InterPro" id="IPR000415">
    <property type="entry name" value="Nitroreductase-like"/>
</dbReference>
<protein>
    <submittedName>
        <fullName evidence="9">NAD(P)H nitroreductase YfkO</fullName>
    </submittedName>
</protein>
<evidence type="ECO:0000256" key="2">
    <source>
        <dbReference type="ARBA" id="ARBA00007118"/>
    </source>
</evidence>
<comment type="similarity">
    <text evidence="2">Belongs to the nitroreductase family.</text>
</comment>
<dbReference type="AlphaFoldDB" id="A0A0M4GC76"/>
<dbReference type="EMBL" id="CP012600">
    <property type="protein sequence ID" value="ALC83470.1"/>
    <property type="molecule type" value="Genomic_DNA"/>
</dbReference>
<keyword evidence="7" id="KW-0520">NAD</keyword>
<dbReference type="RefSeq" id="WP_053605318.1">
    <property type="nucleotide sequence ID" value="NZ_CP012600.1"/>
</dbReference>
<accession>A0A0M4GC76</accession>
<dbReference type="GO" id="GO:0005829">
    <property type="term" value="C:cytosol"/>
    <property type="evidence" value="ECO:0007669"/>
    <property type="project" value="TreeGrafter"/>
</dbReference>
<dbReference type="PATRIC" id="fig|1441095.3.peg.4296"/>
<keyword evidence="10" id="KW-1185">Reference proteome</keyword>
<reference evidence="9 10" key="2">
    <citation type="journal article" date="2016" name="Int. J. Syst. Evol. Microbiol.">
        <title>Bacillus gobiensis sp. nov., isolated from a soil sample.</title>
        <authorList>
            <person name="Liu B."/>
            <person name="Liu G.H."/>
            <person name="Cetin S."/>
            <person name="Schumann P."/>
            <person name="Pan Z.Z."/>
            <person name="Chen Q.Q."/>
        </authorList>
    </citation>
    <scope>NUCLEOTIDE SEQUENCE [LARGE SCALE GENOMIC DNA]</scope>
    <source>
        <strain evidence="9 10">FJAT-4402</strain>
    </source>
</reference>
<dbReference type="PANTHER" id="PTHR23026">
    <property type="entry name" value="NADPH NITROREDUCTASE"/>
    <property type="match status" value="1"/>
</dbReference>
<dbReference type="SUPFAM" id="SSF55469">
    <property type="entry name" value="FMN-dependent nitroreductase-like"/>
    <property type="match status" value="1"/>
</dbReference>
<keyword evidence="3" id="KW-0285">Flavoprotein</keyword>
<dbReference type="InterPro" id="IPR029479">
    <property type="entry name" value="Nitroreductase"/>
</dbReference>
<feature type="domain" description="Nitroreductase" evidence="8">
    <location>
        <begin position="17"/>
        <end position="183"/>
    </location>
</feature>